<reference evidence="4" key="1">
    <citation type="submission" date="2020-03" db="EMBL/GenBank/DDBJ databases">
        <title>Studies in the Genomics of Life Span.</title>
        <authorList>
            <person name="Glass D."/>
        </authorList>
    </citation>
    <scope>NUCLEOTIDE SEQUENCE</scope>
    <source>
        <strain evidence="4">SUZIE</strain>
        <tissue evidence="4">Muscle</tissue>
    </source>
</reference>
<dbReference type="AlphaFoldDB" id="A0AA41MKP6"/>
<dbReference type="PANTHER" id="PTHR22879:SF14">
    <property type="entry name" value="NUT FAMILY MEMBER 2A-RELATED"/>
    <property type="match status" value="1"/>
</dbReference>
<evidence type="ECO:0000313" key="4">
    <source>
        <dbReference type="EMBL" id="MBZ3873740.1"/>
    </source>
</evidence>
<evidence type="ECO:0000259" key="3">
    <source>
        <dbReference type="Pfam" id="PF12881"/>
    </source>
</evidence>
<sequence>MNIMDELVGPTNFATWEPSSLFTGELAANLGEEELEQQPIDVDLYPNPSLLSYIDEDFIQEAREEAPLQVLLEHGIFQQDSRASEAAASQTAEKRDHHVDPGVGVENGNPEVASRDLKKCRATEPELLGPKDTAILPSGHGSSALAAIRSNLPPQNRRSSSVNLGNKDAVGVRRAATSGRPRGTANGCSVDDDLQSLDFLIVSQHHLLPWGLSQSHGPDVETLCSGEQAVQAPLPQRGGLSHHPPPAAMSKKRALTGCSYSVEKRSCSGPPLQVTGRQHLDLELVQTCQPQKRKFNASGNQQKKKRT</sequence>
<evidence type="ECO:0000256" key="2">
    <source>
        <dbReference type="SAM" id="MobiDB-lite"/>
    </source>
</evidence>
<organism evidence="4 5">
    <name type="scientific">Sciurus carolinensis</name>
    <name type="common">Eastern gray squirrel</name>
    <dbReference type="NCBI Taxonomy" id="30640"/>
    <lineage>
        <taxon>Eukaryota</taxon>
        <taxon>Metazoa</taxon>
        <taxon>Chordata</taxon>
        <taxon>Craniata</taxon>
        <taxon>Vertebrata</taxon>
        <taxon>Euteleostomi</taxon>
        <taxon>Mammalia</taxon>
        <taxon>Eutheria</taxon>
        <taxon>Euarchontoglires</taxon>
        <taxon>Glires</taxon>
        <taxon>Rodentia</taxon>
        <taxon>Sciuromorpha</taxon>
        <taxon>Sciuridae</taxon>
        <taxon>Sciurinae</taxon>
        <taxon>Sciurini</taxon>
        <taxon>Sciurus</taxon>
    </lineage>
</organism>
<evidence type="ECO:0000256" key="1">
    <source>
        <dbReference type="ARBA" id="ARBA00010586"/>
    </source>
</evidence>
<dbReference type="EMBL" id="JAATJV010210550">
    <property type="protein sequence ID" value="MBZ3873740.1"/>
    <property type="molecule type" value="Genomic_DNA"/>
</dbReference>
<feature type="region of interest" description="Disordered" evidence="2">
    <location>
        <begin position="81"/>
        <end position="115"/>
    </location>
</feature>
<comment type="similarity">
    <text evidence="1">Belongs to the NUT family.</text>
</comment>
<protein>
    <submittedName>
        <fullName evidence="4">NUT family member 2D</fullName>
    </submittedName>
</protein>
<proteinExistence type="inferred from homology"/>
<keyword evidence="5" id="KW-1185">Reference proteome</keyword>
<accession>A0AA41MKP6</accession>
<feature type="domain" description="Nuclear Testis protein N-terminal" evidence="3">
    <location>
        <begin position="63"/>
        <end position="306"/>
    </location>
</feature>
<gene>
    <name evidence="4" type="ORF">SUZIE_124450</name>
</gene>
<name>A0AA41MKP6_SCICA</name>
<dbReference type="InterPro" id="IPR024309">
    <property type="entry name" value="NUT_N"/>
</dbReference>
<dbReference type="PANTHER" id="PTHR22879">
    <property type="entry name" value="NUT FAMILY MEMBER 1"/>
    <property type="match status" value="1"/>
</dbReference>
<dbReference type="Pfam" id="PF12881">
    <property type="entry name" value="NUT"/>
    <property type="match status" value="1"/>
</dbReference>
<dbReference type="InterPro" id="IPR024310">
    <property type="entry name" value="NUT"/>
</dbReference>
<evidence type="ECO:0000313" key="5">
    <source>
        <dbReference type="Proteomes" id="UP001166674"/>
    </source>
</evidence>
<dbReference type="Proteomes" id="UP001166674">
    <property type="component" value="Unassembled WGS sequence"/>
</dbReference>
<comment type="caution">
    <text evidence="4">The sequence shown here is derived from an EMBL/GenBank/DDBJ whole genome shotgun (WGS) entry which is preliminary data.</text>
</comment>